<dbReference type="InterPro" id="IPR002219">
    <property type="entry name" value="PKC_DAG/PE"/>
</dbReference>
<dbReference type="Gramene" id="LPERR07G19030.2">
    <property type="protein sequence ID" value="LPERR07G19030.2"/>
    <property type="gene ID" value="LPERR07G19030"/>
</dbReference>
<proteinExistence type="predicted"/>
<sequence length="134" mass="14937">MSTLYSTSRHVYDICRAKLSGLVGYRCNACDFDIHEAFAPITSRKPSPSLPTRGTLSRSAACLRRGTQRIPLRHFAHPEHLLLKTRYVSTSGHVCDICGTKLSGLVGYRCNACDFDIHEACADYFKETISFFAS</sequence>
<dbReference type="SUPFAM" id="SSF57889">
    <property type="entry name" value="Cysteine-rich domain"/>
    <property type="match status" value="1"/>
</dbReference>
<dbReference type="GO" id="GO:0046872">
    <property type="term" value="F:metal ion binding"/>
    <property type="evidence" value="ECO:0007669"/>
    <property type="project" value="UniProtKB-KW"/>
</dbReference>
<evidence type="ECO:0000313" key="6">
    <source>
        <dbReference type="Proteomes" id="UP000032180"/>
    </source>
</evidence>
<evidence type="ECO:0000256" key="3">
    <source>
        <dbReference type="ARBA" id="ARBA00022833"/>
    </source>
</evidence>
<evidence type="ECO:0000313" key="5">
    <source>
        <dbReference type="EnsemblPlants" id="LPERR07G19030.2"/>
    </source>
</evidence>
<dbReference type="Pfam" id="PF03107">
    <property type="entry name" value="C1_2"/>
    <property type="match status" value="1"/>
</dbReference>
<dbReference type="PANTHER" id="PTHR47841:SF2">
    <property type="entry name" value="OS07G0609800 PROTEIN"/>
    <property type="match status" value="1"/>
</dbReference>
<keyword evidence="3" id="KW-0862">Zinc</keyword>
<dbReference type="PANTHER" id="PTHR47841">
    <property type="entry name" value="DIACYLGLYCEROL KINASE THETA-LIKE-RELATED"/>
    <property type="match status" value="1"/>
</dbReference>
<reference evidence="5" key="3">
    <citation type="submission" date="2015-04" db="UniProtKB">
        <authorList>
            <consortium name="EnsemblPlants"/>
        </authorList>
    </citation>
    <scope>IDENTIFICATION</scope>
</reference>
<protein>
    <recommendedName>
        <fullName evidence="4">Phorbol-ester/DAG-type domain-containing protein</fullName>
    </recommendedName>
</protein>
<feature type="domain" description="Phorbol-ester/DAG-type" evidence="4">
    <location>
        <begin position="79"/>
        <end position="129"/>
    </location>
</feature>
<evidence type="ECO:0000259" key="4">
    <source>
        <dbReference type="PROSITE" id="PS50081"/>
    </source>
</evidence>
<evidence type="ECO:0000256" key="1">
    <source>
        <dbReference type="ARBA" id="ARBA00022723"/>
    </source>
</evidence>
<dbReference type="PROSITE" id="PS50081">
    <property type="entry name" value="ZF_DAG_PE_2"/>
    <property type="match status" value="1"/>
</dbReference>
<dbReference type="Proteomes" id="UP000032180">
    <property type="component" value="Chromosome 7"/>
</dbReference>
<dbReference type="HOGENOM" id="CLU_1899223_0_0_1"/>
<dbReference type="Gene3D" id="3.30.60.20">
    <property type="match status" value="1"/>
</dbReference>
<keyword evidence="1" id="KW-0479">Metal-binding</keyword>
<accession>A0A0D9X1E4</accession>
<dbReference type="EnsemblPlants" id="LPERR07G19030.2">
    <property type="protein sequence ID" value="LPERR07G19030.2"/>
    <property type="gene ID" value="LPERR07G19030"/>
</dbReference>
<organism evidence="5 6">
    <name type="scientific">Leersia perrieri</name>
    <dbReference type="NCBI Taxonomy" id="77586"/>
    <lineage>
        <taxon>Eukaryota</taxon>
        <taxon>Viridiplantae</taxon>
        <taxon>Streptophyta</taxon>
        <taxon>Embryophyta</taxon>
        <taxon>Tracheophyta</taxon>
        <taxon>Spermatophyta</taxon>
        <taxon>Magnoliopsida</taxon>
        <taxon>Liliopsida</taxon>
        <taxon>Poales</taxon>
        <taxon>Poaceae</taxon>
        <taxon>BOP clade</taxon>
        <taxon>Oryzoideae</taxon>
        <taxon>Oryzeae</taxon>
        <taxon>Oryzinae</taxon>
        <taxon>Leersia</taxon>
    </lineage>
</organism>
<keyword evidence="2" id="KW-0677">Repeat</keyword>
<keyword evidence="6" id="KW-1185">Reference proteome</keyword>
<name>A0A0D9X1E4_9ORYZ</name>
<dbReference type="AlphaFoldDB" id="A0A0D9X1E4"/>
<dbReference type="InterPro" id="IPR004146">
    <property type="entry name" value="DC1"/>
</dbReference>
<dbReference type="InterPro" id="IPR046349">
    <property type="entry name" value="C1-like_sf"/>
</dbReference>
<reference evidence="6" key="2">
    <citation type="submission" date="2013-12" db="EMBL/GenBank/DDBJ databases">
        <authorList>
            <person name="Yu Y."/>
            <person name="Lee S."/>
            <person name="de Baynast K."/>
            <person name="Wissotski M."/>
            <person name="Liu L."/>
            <person name="Talag J."/>
            <person name="Goicoechea J."/>
            <person name="Angelova A."/>
            <person name="Jetty R."/>
            <person name="Kudrna D."/>
            <person name="Golser W."/>
            <person name="Rivera L."/>
            <person name="Zhang J."/>
            <person name="Wing R."/>
        </authorList>
    </citation>
    <scope>NUCLEOTIDE SEQUENCE</scope>
</reference>
<reference evidence="5 6" key="1">
    <citation type="submission" date="2012-08" db="EMBL/GenBank/DDBJ databases">
        <title>Oryza genome evolution.</title>
        <authorList>
            <person name="Wing R.A."/>
        </authorList>
    </citation>
    <scope>NUCLEOTIDE SEQUENCE</scope>
</reference>
<evidence type="ECO:0000256" key="2">
    <source>
        <dbReference type="ARBA" id="ARBA00022737"/>
    </source>
</evidence>